<evidence type="ECO:0000313" key="3">
    <source>
        <dbReference type="Proteomes" id="UP001084650"/>
    </source>
</evidence>
<evidence type="ECO:0000256" key="1">
    <source>
        <dbReference type="SAM" id="MobiDB-lite"/>
    </source>
</evidence>
<proteinExistence type="predicted"/>
<gene>
    <name evidence="2" type="ORF">OY187_24290</name>
</gene>
<keyword evidence="3" id="KW-1185">Reference proteome</keyword>
<accession>A0ABT4HM53</accession>
<dbReference type="RefSeq" id="WP_268787468.1">
    <property type="nucleotide sequence ID" value="NZ_JAPQYE010000015.1"/>
</dbReference>
<feature type="region of interest" description="Disordered" evidence="1">
    <location>
        <begin position="1"/>
        <end position="47"/>
    </location>
</feature>
<organism evidence="2 3">
    <name type="scientific">Mycolicibacterium iranicum</name>
    <name type="common">Mycobacterium iranicum</name>
    <dbReference type="NCBI Taxonomy" id="912594"/>
    <lineage>
        <taxon>Bacteria</taxon>
        <taxon>Bacillati</taxon>
        <taxon>Actinomycetota</taxon>
        <taxon>Actinomycetes</taxon>
        <taxon>Mycobacteriales</taxon>
        <taxon>Mycobacteriaceae</taxon>
        <taxon>Mycolicibacterium</taxon>
    </lineage>
</organism>
<dbReference type="Proteomes" id="UP001084650">
    <property type="component" value="Unassembled WGS sequence"/>
</dbReference>
<feature type="compositionally biased region" description="Gly residues" evidence="1">
    <location>
        <begin position="1"/>
        <end position="10"/>
    </location>
</feature>
<comment type="caution">
    <text evidence="2">The sequence shown here is derived from an EMBL/GenBank/DDBJ whole genome shotgun (WGS) entry which is preliminary data.</text>
</comment>
<evidence type="ECO:0000313" key="2">
    <source>
        <dbReference type="EMBL" id="MCZ0731179.1"/>
    </source>
</evidence>
<feature type="compositionally biased region" description="Polar residues" evidence="1">
    <location>
        <begin position="23"/>
        <end position="36"/>
    </location>
</feature>
<reference evidence="2" key="1">
    <citation type="submission" date="2022-12" db="EMBL/GenBank/DDBJ databases">
        <title>Whole genome sequence of Mycolicibacterium iranicum strain SBH312.</title>
        <authorList>
            <person name="Jani J."/>
            <person name="Arifin Mustapha Z."/>
            <person name="Ahmed K."/>
            <person name="Kai Ling C."/>
        </authorList>
    </citation>
    <scope>NUCLEOTIDE SEQUENCE</scope>
    <source>
        <strain evidence="2">SBH312</strain>
    </source>
</reference>
<name>A0ABT4HM53_MYCIR</name>
<sequence length="66" mass="7003">MYRTGWGGETLGRQHVDPGMGNAPSQSLDGSYSLEHSNLWDGANPPAGSHRTVCGNDMFTGIPIPC</sequence>
<protein>
    <submittedName>
        <fullName evidence="2">Uncharacterized protein</fullName>
    </submittedName>
</protein>
<dbReference type="EMBL" id="JAPQYE010000015">
    <property type="protein sequence ID" value="MCZ0731179.1"/>
    <property type="molecule type" value="Genomic_DNA"/>
</dbReference>